<keyword evidence="16" id="KW-1185">Reference proteome</keyword>
<dbReference type="PROSITE" id="PS50112">
    <property type="entry name" value="PAS"/>
    <property type="match status" value="1"/>
</dbReference>
<keyword evidence="6" id="KW-0547">Nucleotide-binding</keyword>
<dbReference type="CDD" id="cd16922">
    <property type="entry name" value="HATPase_EvgS-ArcB-TorS-like"/>
    <property type="match status" value="1"/>
</dbReference>
<dbReference type="Pfam" id="PF13426">
    <property type="entry name" value="PAS_9"/>
    <property type="match status" value="1"/>
</dbReference>
<dbReference type="SUPFAM" id="SSF47384">
    <property type="entry name" value="Homodimeric domain of signal transducing histidine kinase"/>
    <property type="match status" value="1"/>
</dbReference>
<organism evidence="15 16">
    <name type="scientific">Roseospira visakhapatnamensis</name>
    <dbReference type="NCBI Taxonomy" id="390880"/>
    <lineage>
        <taxon>Bacteria</taxon>
        <taxon>Pseudomonadati</taxon>
        <taxon>Pseudomonadota</taxon>
        <taxon>Alphaproteobacteria</taxon>
        <taxon>Rhodospirillales</taxon>
        <taxon>Rhodospirillaceae</taxon>
        <taxon>Roseospira</taxon>
    </lineage>
</organism>
<dbReference type="SUPFAM" id="SSF55874">
    <property type="entry name" value="ATPase domain of HSP90 chaperone/DNA topoisomerase II/histidine kinase"/>
    <property type="match status" value="1"/>
</dbReference>
<dbReference type="SMART" id="SM00086">
    <property type="entry name" value="PAC"/>
    <property type="match status" value="1"/>
</dbReference>
<dbReference type="InterPro" id="IPR003594">
    <property type="entry name" value="HATPase_dom"/>
</dbReference>
<dbReference type="Proteomes" id="UP000554286">
    <property type="component" value="Unassembled WGS sequence"/>
</dbReference>
<keyword evidence="8" id="KW-0067">ATP-binding</keyword>
<dbReference type="SUPFAM" id="SSF55785">
    <property type="entry name" value="PYP-like sensor domain (PAS domain)"/>
    <property type="match status" value="1"/>
</dbReference>
<dbReference type="NCBIfam" id="TIGR00229">
    <property type="entry name" value="sensory_box"/>
    <property type="match status" value="1"/>
</dbReference>
<evidence type="ECO:0000313" key="15">
    <source>
        <dbReference type="EMBL" id="MBB4266136.1"/>
    </source>
</evidence>
<proteinExistence type="predicted"/>
<evidence type="ECO:0000259" key="12">
    <source>
        <dbReference type="PROSITE" id="PS50109"/>
    </source>
</evidence>
<feature type="transmembrane region" description="Helical" evidence="11">
    <location>
        <begin position="84"/>
        <end position="108"/>
    </location>
</feature>
<dbReference type="PROSITE" id="PS50113">
    <property type="entry name" value="PAC"/>
    <property type="match status" value="1"/>
</dbReference>
<keyword evidence="11" id="KW-1133">Transmembrane helix</keyword>
<evidence type="ECO:0000256" key="3">
    <source>
        <dbReference type="ARBA" id="ARBA00012438"/>
    </source>
</evidence>
<dbReference type="FunFam" id="1.10.287.130:FF:000038">
    <property type="entry name" value="Sensory transduction histidine kinase"/>
    <property type="match status" value="1"/>
</dbReference>
<evidence type="ECO:0000256" key="7">
    <source>
        <dbReference type="ARBA" id="ARBA00022777"/>
    </source>
</evidence>
<dbReference type="InterPro" id="IPR036097">
    <property type="entry name" value="HisK_dim/P_sf"/>
</dbReference>
<dbReference type="CDD" id="cd00130">
    <property type="entry name" value="PAS"/>
    <property type="match status" value="1"/>
</dbReference>
<keyword evidence="4" id="KW-0597">Phosphoprotein</keyword>
<dbReference type="SMART" id="SM00387">
    <property type="entry name" value="HATPase_c"/>
    <property type="match status" value="1"/>
</dbReference>
<feature type="domain" description="PAC" evidence="14">
    <location>
        <begin position="226"/>
        <end position="278"/>
    </location>
</feature>
<dbReference type="GO" id="GO:0005524">
    <property type="term" value="F:ATP binding"/>
    <property type="evidence" value="ECO:0007669"/>
    <property type="project" value="UniProtKB-KW"/>
</dbReference>
<dbReference type="GO" id="GO:0009927">
    <property type="term" value="F:histidine phosphotransfer kinase activity"/>
    <property type="evidence" value="ECO:0007669"/>
    <property type="project" value="TreeGrafter"/>
</dbReference>
<dbReference type="InterPro" id="IPR005467">
    <property type="entry name" value="His_kinase_dom"/>
</dbReference>
<feature type="domain" description="PAS" evidence="13">
    <location>
        <begin position="153"/>
        <end position="223"/>
    </location>
</feature>
<evidence type="ECO:0000256" key="8">
    <source>
        <dbReference type="ARBA" id="ARBA00022840"/>
    </source>
</evidence>
<evidence type="ECO:0000313" key="16">
    <source>
        <dbReference type="Proteomes" id="UP000554286"/>
    </source>
</evidence>
<comment type="subcellular location">
    <subcellularLocation>
        <location evidence="2">Membrane</location>
    </subcellularLocation>
</comment>
<reference evidence="15 16" key="1">
    <citation type="submission" date="2020-08" db="EMBL/GenBank/DDBJ databases">
        <title>Genome sequencing of Purple Non-Sulfur Bacteria from various extreme environments.</title>
        <authorList>
            <person name="Mayer M."/>
        </authorList>
    </citation>
    <scope>NUCLEOTIDE SEQUENCE [LARGE SCALE GENOMIC DNA]</scope>
    <source>
        <strain evidence="15 16">JA131</strain>
    </source>
</reference>
<evidence type="ECO:0000256" key="1">
    <source>
        <dbReference type="ARBA" id="ARBA00000085"/>
    </source>
</evidence>
<dbReference type="Pfam" id="PF00512">
    <property type="entry name" value="HisKA"/>
    <property type="match status" value="1"/>
</dbReference>
<evidence type="ECO:0000256" key="11">
    <source>
        <dbReference type="SAM" id="Phobius"/>
    </source>
</evidence>
<evidence type="ECO:0000256" key="2">
    <source>
        <dbReference type="ARBA" id="ARBA00004370"/>
    </source>
</evidence>
<keyword evidence="7" id="KW-0418">Kinase</keyword>
<evidence type="ECO:0000259" key="14">
    <source>
        <dbReference type="PROSITE" id="PS50113"/>
    </source>
</evidence>
<name>A0A7W6WA62_9PROT</name>
<evidence type="ECO:0000256" key="10">
    <source>
        <dbReference type="ARBA" id="ARBA00023136"/>
    </source>
</evidence>
<dbReference type="InterPro" id="IPR036890">
    <property type="entry name" value="HATPase_C_sf"/>
</dbReference>
<dbReference type="Gene3D" id="3.30.450.20">
    <property type="entry name" value="PAS domain"/>
    <property type="match status" value="1"/>
</dbReference>
<dbReference type="SMART" id="SM00388">
    <property type="entry name" value="HisKA"/>
    <property type="match status" value="1"/>
</dbReference>
<evidence type="ECO:0000256" key="9">
    <source>
        <dbReference type="ARBA" id="ARBA00023012"/>
    </source>
</evidence>
<dbReference type="CDD" id="cd00082">
    <property type="entry name" value="HisKA"/>
    <property type="match status" value="1"/>
</dbReference>
<dbReference type="PANTHER" id="PTHR43047">
    <property type="entry name" value="TWO-COMPONENT HISTIDINE PROTEIN KINASE"/>
    <property type="match status" value="1"/>
</dbReference>
<dbReference type="PROSITE" id="PS50109">
    <property type="entry name" value="HIS_KIN"/>
    <property type="match status" value="1"/>
</dbReference>
<keyword evidence="5" id="KW-0808">Transferase</keyword>
<dbReference type="PANTHER" id="PTHR43047:SF72">
    <property type="entry name" value="OSMOSENSING HISTIDINE PROTEIN KINASE SLN1"/>
    <property type="match status" value="1"/>
</dbReference>
<dbReference type="InterPro" id="IPR001610">
    <property type="entry name" value="PAC"/>
</dbReference>
<gene>
    <name evidence="15" type="ORF">GGD89_001765</name>
</gene>
<dbReference type="PRINTS" id="PR00344">
    <property type="entry name" value="BCTRLSENSOR"/>
</dbReference>
<evidence type="ECO:0000259" key="13">
    <source>
        <dbReference type="PROSITE" id="PS50112"/>
    </source>
</evidence>
<keyword evidence="10 11" id="KW-0472">Membrane</keyword>
<evidence type="ECO:0000256" key="6">
    <source>
        <dbReference type="ARBA" id="ARBA00022741"/>
    </source>
</evidence>
<evidence type="ECO:0000256" key="5">
    <source>
        <dbReference type="ARBA" id="ARBA00022679"/>
    </source>
</evidence>
<keyword evidence="9" id="KW-0902">Two-component regulatory system</keyword>
<dbReference type="InterPro" id="IPR003661">
    <property type="entry name" value="HisK_dim/P_dom"/>
</dbReference>
<dbReference type="SMART" id="SM00091">
    <property type="entry name" value="PAS"/>
    <property type="match status" value="1"/>
</dbReference>
<dbReference type="GO" id="GO:0000155">
    <property type="term" value="F:phosphorelay sensor kinase activity"/>
    <property type="evidence" value="ECO:0007669"/>
    <property type="project" value="InterPro"/>
</dbReference>
<dbReference type="AlphaFoldDB" id="A0A7W6WA62"/>
<comment type="caution">
    <text evidence="15">The sequence shown here is derived from an EMBL/GenBank/DDBJ whole genome shotgun (WGS) entry which is preliminary data.</text>
</comment>
<dbReference type="InterPro" id="IPR035965">
    <property type="entry name" value="PAS-like_dom_sf"/>
</dbReference>
<comment type="catalytic activity">
    <reaction evidence="1">
        <text>ATP + protein L-histidine = ADP + protein N-phospho-L-histidine.</text>
        <dbReference type="EC" id="2.7.13.3"/>
    </reaction>
</comment>
<dbReference type="Gene3D" id="1.10.287.130">
    <property type="match status" value="1"/>
</dbReference>
<dbReference type="Pfam" id="PF02518">
    <property type="entry name" value="HATPase_c"/>
    <property type="match status" value="1"/>
</dbReference>
<dbReference type="GO" id="GO:0005886">
    <property type="term" value="C:plasma membrane"/>
    <property type="evidence" value="ECO:0007669"/>
    <property type="project" value="TreeGrafter"/>
</dbReference>
<sequence>MLRNDYAEARVFLADWPVKYTDVNVLEVTFDNGRTLFSYRTPGKIDTPLTVTRTFHYRDRSLSLVLCHDDSETAATLTSMGRGLFLLAFFLIGATALTLWFVLFRWMVKPMEQEIADRTGDLRAARETLERQVEERTASLKAEVVMRREAETASRKLGLAVEQSPVCTFITDPEGLIEYVNPKFEALTGYARDEVLGQTPRILMSPDTPRGVLADLWATLRAGGAWRAELRNRRKDGSDFWANVSFAPIRGSDGAVTHHVAVCEDITEHKQAARVMAEARHAAEMANKAKSDFMANMSHELRTPLNAIIGFSQAMRDGLFGSLGHDRYSEYADFIHHSGSHLLELINDILDVSAVEAGKLVLHEEVVSLRDLCEAATRLLMSRAQKGDVVLTGIGDPDLPAVRADPRRLKQILLNLMSNAVKFTEPGGTVACDAFVGEDGALVLTVTDTGIGMDEAGLRKAMSAFGQVDSSLSRKHEGTGLGLPLTKGLVELHGGTLALASQPGRGTKATVSLPRDRVVTVAAA</sequence>
<dbReference type="InterPro" id="IPR004358">
    <property type="entry name" value="Sig_transdc_His_kin-like_C"/>
</dbReference>
<dbReference type="RefSeq" id="WP_184044209.1">
    <property type="nucleotide sequence ID" value="NZ_JACIGK010000011.1"/>
</dbReference>
<dbReference type="EMBL" id="JACIGK010000011">
    <property type="protein sequence ID" value="MBB4266136.1"/>
    <property type="molecule type" value="Genomic_DNA"/>
</dbReference>
<accession>A0A7W6WA62</accession>
<dbReference type="InterPro" id="IPR000700">
    <property type="entry name" value="PAS-assoc_C"/>
</dbReference>
<dbReference type="EC" id="2.7.13.3" evidence="3"/>
<evidence type="ECO:0000256" key="4">
    <source>
        <dbReference type="ARBA" id="ARBA00022553"/>
    </source>
</evidence>
<protein>
    <recommendedName>
        <fullName evidence="3">histidine kinase</fullName>
        <ecNumber evidence="3">2.7.13.3</ecNumber>
    </recommendedName>
</protein>
<dbReference type="Gene3D" id="3.30.565.10">
    <property type="entry name" value="Histidine kinase-like ATPase, C-terminal domain"/>
    <property type="match status" value="1"/>
</dbReference>
<dbReference type="InterPro" id="IPR000014">
    <property type="entry name" value="PAS"/>
</dbReference>
<feature type="domain" description="Histidine kinase" evidence="12">
    <location>
        <begin position="296"/>
        <end position="517"/>
    </location>
</feature>
<keyword evidence="11" id="KW-0812">Transmembrane</keyword>